<reference evidence="3 4" key="1">
    <citation type="submission" date="2007-06" db="EMBL/GenBank/DDBJ databases">
        <authorList>
            <person name="Shimkets L."/>
            <person name="Ferriera S."/>
            <person name="Johnson J."/>
            <person name="Kravitz S."/>
            <person name="Beeson K."/>
            <person name="Sutton G."/>
            <person name="Rogers Y.-H."/>
            <person name="Friedman R."/>
            <person name="Frazier M."/>
            <person name="Venter J.C."/>
        </authorList>
    </citation>
    <scope>NUCLEOTIDE SEQUENCE [LARGE SCALE GENOMIC DNA]</scope>
    <source>
        <strain evidence="3 4">SIR-1</strain>
    </source>
</reference>
<dbReference type="SUPFAM" id="SSF51126">
    <property type="entry name" value="Pectin lyase-like"/>
    <property type="match status" value="1"/>
</dbReference>
<dbReference type="SMART" id="SM00710">
    <property type="entry name" value="PbH1"/>
    <property type="match status" value="7"/>
</dbReference>
<evidence type="ECO:0000256" key="1">
    <source>
        <dbReference type="SAM" id="MobiDB-lite"/>
    </source>
</evidence>
<dbReference type="InterPro" id="IPR011050">
    <property type="entry name" value="Pectin_lyase_fold/virulence"/>
</dbReference>
<feature type="region of interest" description="Disordered" evidence="1">
    <location>
        <begin position="12"/>
        <end position="47"/>
    </location>
</feature>
<dbReference type="EMBL" id="ABCS01000011">
    <property type="protein sequence ID" value="EDM80323.1"/>
    <property type="molecule type" value="Genomic_DNA"/>
</dbReference>
<dbReference type="Pfam" id="PF13229">
    <property type="entry name" value="Beta_helix"/>
    <property type="match status" value="1"/>
</dbReference>
<comment type="caution">
    <text evidence="3">The sequence shown here is derived from an EMBL/GenBank/DDBJ whole genome shotgun (WGS) entry which is preliminary data.</text>
</comment>
<gene>
    <name evidence="3" type="ORF">PPSIR1_11125</name>
</gene>
<dbReference type="eggNOG" id="COG5434">
    <property type="taxonomic scope" value="Bacteria"/>
</dbReference>
<keyword evidence="4" id="KW-1185">Reference proteome</keyword>
<sequence length="450" mass="48476">MLCALIGSACAGARDEGGTDEADGQGDEFGGSQECEPDPRGTEPEVALPSPHEQLYELELDTWGISNAGGDPVETRTRMNEALAWALDNGFEGVRIPAGTYRVGEKTSDIYTAGIELPGSMDLILDPGATLEMAPNDTWNYCVVAVRGLEDVRIAGGRIVGDRDEHSYGGADDEGHGVCVEGASKRVLIEDIELTKLTGDGVLIVGQSEAGSCEDITIRNSELHENRRQGVSIVGGIRVLIEGNEIHHIHGTAPQFGVDIESLSFTSKDIMIRDNSFHDNQAGDFVNTDGTNVWFQGNTLDQGDVTDQVDGPIVFWKRTDQTIRDNVVIMHSPTVNGLWGVIGYTNDDEPRANPVPNYIEDNVFEGGGIHLARNHGNAVIRANQIDGWMILGSRLSCLRLSDNAVNKAEGESYKFREVQGVASGNLLNGAPVALPMSDDAPFTNSPPHLW</sequence>
<feature type="domain" description="Right handed beta helix" evidence="2">
    <location>
        <begin position="174"/>
        <end position="313"/>
    </location>
</feature>
<protein>
    <submittedName>
        <fullName evidence="3">YclG</fullName>
    </submittedName>
</protein>
<dbReference type="Proteomes" id="UP000005801">
    <property type="component" value="Unassembled WGS sequence"/>
</dbReference>
<dbReference type="InterPro" id="IPR006626">
    <property type="entry name" value="PbH1"/>
</dbReference>
<evidence type="ECO:0000259" key="2">
    <source>
        <dbReference type="Pfam" id="PF13229"/>
    </source>
</evidence>
<organism evidence="3 4">
    <name type="scientific">Plesiocystis pacifica SIR-1</name>
    <dbReference type="NCBI Taxonomy" id="391625"/>
    <lineage>
        <taxon>Bacteria</taxon>
        <taxon>Pseudomonadati</taxon>
        <taxon>Myxococcota</taxon>
        <taxon>Polyangia</taxon>
        <taxon>Nannocystales</taxon>
        <taxon>Nannocystaceae</taxon>
        <taxon>Plesiocystis</taxon>
    </lineage>
</organism>
<name>A6G128_9BACT</name>
<dbReference type="AlphaFoldDB" id="A6G128"/>
<evidence type="ECO:0000313" key="3">
    <source>
        <dbReference type="EMBL" id="EDM80323.1"/>
    </source>
</evidence>
<dbReference type="InterPro" id="IPR012334">
    <property type="entry name" value="Pectin_lyas_fold"/>
</dbReference>
<dbReference type="Gene3D" id="2.160.20.10">
    <property type="entry name" value="Single-stranded right-handed beta-helix, Pectin lyase-like"/>
    <property type="match status" value="1"/>
</dbReference>
<evidence type="ECO:0000313" key="4">
    <source>
        <dbReference type="Proteomes" id="UP000005801"/>
    </source>
</evidence>
<dbReference type="InterPro" id="IPR039448">
    <property type="entry name" value="Beta_helix"/>
</dbReference>
<accession>A6G128</accession>
<dbReference type="STRING" id="391625.PPSIR1_11125"/>
<proteinExistence type="predicted"/>